<reference evidence="8 9" key="1">
    <citation type="journal article" date="2013" name="Genome Announc.">
        <title>Draft Genome Sequence of Desulfotignum phosphitoxidans DSM 13687 Strain FiPS-3.</title>
        <authorList>
            <person name="Poehlein A."/>
            <person name="Daniel R."/>
            <person name="Simeonova D.D."/>
        </authorList>
    </citation>
    <scope>NUCLEOTIDE SEQUENCE [LARGE SCALE GENOMIC DNA]</scope>
    <source>
        <strain evidence="8 9">DSM 13687</strain>
    </source>
</reference>
<evidence type="ECO:0000256" key="4">
    <source>
        <dbReference type="ARBA" id="ARBA00023004"/>
    </source>
</evidence>
<keyword evidence="4" id="KW-0408">Iron</keyword>
<dbReference type="SFLD" id="SFLDG01082">
    <property type="entry name" value="B12-binding_domain_containing"/>
    <property type="match status" value="1"/>
</dbReference>
<dbReference type="InterPro" id="IPR058240">
    <property type="entry name" value="rSAM_sf"/>
</dbReference>
<evidence type="ECO:0000313" key="8">
    <source>
        <dbReference type="EMBL" id="EMS80835.1"/>
    </source>
</evidence>
<dbReference type="EMBL" id="APJX01000002">
    <property type="protein sequence ID" value="EMS80835.1"/>
    <property type="molecule type" value="Genomic_DNA"/>
</dbReference>
<evidence type="ECO:0000259" key="6">
    <source>
        <dbReference type="PROSITE" id="PS51332"/>
    </source>
</evidence>
<dbReference type="InterPro" id="IPR006638">
    <property type="entry name" value="Elp3/MiaA/NifB-like_rSAM"/>
</dbReference>
<organism evidence="8 9">
    <name type="scientific">Desulfotignum phosphitoxidans DSM 13687</name>
    <dbReference type="NCBI Taxonomy" id="1286635"/>
    <lineage>
        <taxon>Bacteria</taxon>
        <taxon>Pseudomonadati</taxon>
        <taxon>Thermodesulfobacteriota</taxon>
        <taxon>Desulfobacteria</taxon>
        <taxon>Desulfobacterales</taxon>
        <taxon>Desulfobacteraceae</taxon>
        <taxon>Desulfotignum</taxon>
    </lineage>
</organism>
<evidence type="ECO:0000259" key="7">
    <source>
        <dbReference type="PROSITE" id="PS51918"/>
    </source>
</evidence>
<keyword evidence="2" id="KW-0949">S-adenosyl-L-methionine</keyword>
<dbReference type="PANTHER" id="PTHR43409">
    <property type="entry name" value="ANAEROBIC MAGNESIUM-PROTOPORPHYRIN IX MONOMETHYL ESTER CYCLASE-RELATED"/>
    <property type="match status" value="1"/>
</dbReference>
<dbReference type="SFLD" id="SFLDG01123">
    <property type="entry name" value="methyltransferase_(Class_B)"/>
    <property type="match status" value="1"/>
</dbReference>
<dbReference type="InterPro" id="IPR023404">
    <property type="entry name" value="rSAM_horseshoe"/>
</dbReference>
<evidence type="ECO:0000256" key="3">
    <source>
        <dbReference type="ARBA" id="ARBA00022723"/>
    </source>
</evidence>
<keyword evidence="8" id="KW-0645">Protease</keyword>
<accession>S0G1N1</accession>
<feature type="domain" description="Radical SAM core" evidence="7">
    <location>
        <begin position="225"/>
        <end position="468"/>
    </location>
</feature>
<protein>
    <submittedName>
        <fullName evidence="8">Methionine aminopeptidase A</fullName>
        <ecNumber evidence="8">3.4.11.18</ecNumber>
    </submittedName>
</protein>
<dbReference type="SFLD" id="SFLDS00029">
    <property type="entry name" value="Radical_SAM"/>
    <property type="match status" value="1"/>
</dbReference>
<name>S0G1N1_9BACT</name>
<dbReference type="PROSITE" id="PS51918">
    <property type="entry name" value="RADICAL_SAM"/>
    <property type="match status" value="1"/>
</dbReference>
<dbReference type="InterPro" id="IPR006158">
    <property type="entry name" value="Cobalamin-bd"/>
</dbReference>
<dbReference type="PROSITE" id="PS51332">
    <property type="entry name" value="B12_BINDING"/>
    <property type="match status" value="1"/>
</dbReference>
<dbReference type="Proteomes" id="UP000014216">
    <property type="component" value="Unassembled WGS sequence"/>
</dbReference>
<dbReference type="RefSeq" id="WP_006965144.1">
    <property type="nucleotide sequence ID" value="NZ_APJX01000002.1"/>
</dbReference>
<dbReference type="SMART" id="SM00729">
    <property type="entry name" value="Elp3"/>
    <property type="match status" value="1"/>
</dbReference>
<feature type="domain" description="B12-binding" evidence="6">
    <location>
        <begin position="2"/>
        <end position="178"/>
    </location>
</feature>
<sequence>MAQVVLVQPPIEDYYLTRKRTLPYGLMSIAAGLRSHGITTAIMDGLATRKSKPMHRPERFTYMDEFYGRADRSLFCLFHTYRHFGYHLDHIALETARHTPFLVGISSLFSAYHDTAMATAAAIRRRNSNVVIVMGGHHPTLFPEQVIACPDIDYVLRGEGEHSLPLLYRALQENTPASQVPGIAFQENSDNVQNPGRQVIQPPYWTPDLSKLPIPDPVDLSYYRRKHQDAIMVVSSRGCPMPCSYCAVSAVSSHGRYRKRPVAHVIKEIQNQAAGRDIGFIDFEDENISLDRAWFLALLEGISNVFTDRPPVELRAMNGLFPPSLDIEMIQAMAAAGFKTLNLSVGSMSAAQLKRFRRPDVRAAHDQVLGWAQKQGLDCVSYLIAAAPGQHASDSLADLLYLGARPTLAGLSIFYPAPGSKDYDQCRQSGILPGYFSLMRSTAFPVDHTTTRVQAVTLLRLSRILNYLKHRADAGLAPPCPGPVPHADTLIDPDLDREKVSDRLVQWFLNDGNIRGVDQEGQLYVHKTDPDLCRAFAANMRRYPPVGVKPPRR</sequence>
<gene>
    <name evidence="8" type="primary">map</name>
    <name evidence="8" type="ORF">Dpo_2c05380</name>
</gene>
<keyword evidence="8" id="KW-0031">Aminopeptidase</keyword>
<dbReference type="OrthoDB" id="9804952at2"/>
<keyword evidence="9" id="KW-1185">Reference proteome</keyword>
<dbReference type="InterPro" id="IPR036724">
    <property type="entry name" value="Cobalamin-bd_sf"/>
</dbReference>
<dbReference type="InterPro" id="IPR007197">
    <property type="entry name" value="rSAM"/>
</dbReference>
<dbReference type="PANTHER" id="PTHR43409:SF16">
    <property type="entry name" value="SLR0320 PROTEIN"/>
    <property type="match status" value="1"/>
</dbReference>
<dbReference type="SUPFAM" id="SSF52242">
    <property type="entry name" value="Cobalamin (vitamin B12)-binding domain"/>
    <property type="match status" value="1"/>
</dbReference>
<dbReference type="SUPFAM" id="SSF102114">
    <property type="entry name" value="Radical SAM enzymes"/>
    <property type="match status" value="1"/>
</dbReference>
<dbReference type="CDD" id="cd02068">
    <property type="entry name" value="radical_SAM_B12_BD"/>
    <property type="match status" value="1"/>
</dbReference>
<dbReference type="GO" id="GO:0004239">
    <property type="term" value="F:initiator methionyl aminopeptidase activity"/>
    <property type="evidence" value="ECO:0007669"/>
    <property type="project" value="UniProtKB-EC"/>
</dbReference>
<evidence type="ECO:0000256" key="5">
    <source>
        <dbReference type="ARBA" id="ARBA00023014"/>
    </source>
</evidence>
<proteinExistence type="predicted"/>
<comment type="caution">
    <text evidence="8">The sequence shown here is derived from an EMBL/GenBank/DDBJ whole genome shotgun (WGS) entry which is preliminary data.</text>
</comment>
<dbReference type="GO" id="GO:0031419">
    <property type="term" value="F:cobalamin binding"/>
    <property type="evidence" value="ECO:0007669"/>
    <property type="project" value="InterPro"/>
</dbReference>
<dbReference type="GO" id="GO:0046872">
    <property type="term" value="F:metal ion binding"/>
    <property type="evidence" value="ECO:0007669"/>
    <property type="project" value="UniProtKB-KW"/>
</dbReference>
<dbReference type="Pfam" id="PF02310">
    <property type="entry name" value="B12-binding"/>
    <property type="match status" value="1"/>
</dbReference>
<evidence type="ECO:0000313" key="9">
    <source>
        <dbReference type="Proteomes" id="UP000014216"/>
    </source>
</evidence>
<evidence type="ECO:0000256" key="1">
    <source>
        <dbReference type="ARBA" id="ARBA00001966"/>
    </source>
</evidence>
<dbReference type="InterPro" id="IPR034466">
    <property type="entry name" value="Methyltransferase_Class_B"/>
</dbReference>
<keyword evidence="3" id="KW-0479">Metal-binding</keyword>
<dbReference type="AlphaFoldDB" id="S0G1N1"/>
<keyword evidence="8" id="KW-0378">Hydrolase</keyword>
<comment type="cofactor">
    <cofactor evidence="1">
        <name>[4Fe-4S] cluster</name>
        <dbReference type="ChEBI" id="CHEBI:49883"/>
    </cofactor>
</comment>
<dbReference type="Pfam" id="PF04055">
    <property type="entry name" value="Radical_SAM"/>
    <property type="match status" value="1"/>
</dbReference>
<dbReference type="Gene3D" id="3.40.50.280">
    <property type="entry name" value="Cobalamin-binding domain"/>
    <property type="match status" value="1"/>
</dbReference>
<evidence type="ECO:0000256" key="2">
    <source>
        <dbReference type="ARBA" id="ARBA00022691"/>
    </source>
</evidence>
<dbReference type="GO" id="GO:0051539">
    <property type="term" value="F:4 iron, 4 sulfur cluster binding"/>
    <property type="evidence" value="ECO:0007669"/>
    <property type="project" value="UniProtKB-KW"/>
</dbReference>
<dbReference type="GO" id="GO:0005829">
    <property type="term" value="C:cytosol"/>
    <property type="evidence" value="ECO:0007669"/>
    <property type="project" value="TreeGrafter"/>
</dbReference>
<keyword evidence="5" id="KW-0411">Iron-sulfur</keyword>
<dbReference type="EC" id="3.4.11.18" evidence="8"/>
<dbReference type="InterPro" id="IPR051198">
    <property type="entry name" value="BchE-like"/>
</dbReference>
<dbReference type="Gene3D" id="3.80.30.20">
    <property type="entry name" value="tm_1862 like domain"/>
    <property type="match status" value="1"/>
</dbReference>